<evidence type="ECO:0000259" key="2">
    <source>
        <dbReference type="Pfam" id="PF03217"/>
    </source>
</evidence>
<name>A0A4Z0JM43_9LACO</name>
<reference evidence="3 4" key="1">
    <citation type="submission" date="2018-10" db="EMBL/GenBank/DDBJ databases">
        <title>Lactobacillus sp. R7 and Lactobacillus sp. R19 isolated from fermented mustard green product of Taiwan.</title>
        <authorList>
            <person name="Lin S.-T."/>
        </authorList>
    </citation>
    <scope>NUCLEOTIDE SEQUENCE [LARGE SCALE GENOMIC DNA]</scope>
    <source>
        <strain evidence="3 4">BCRC 81127</strain>
    </source>
</reference>
<gene>
    <name evidence="3" type="ORF">EGT49_06650</name>
</gene>
<protein>
    <recommendedName>
        <fullName evidence="2">S-layer protein C-terminal domain-containing protein</fullName>
    </recommendedName>
</protein>
<proteinExistence type="predicted"/>
<organism evidence="3 4">
    <name type="scientific">Companilactobacillus suantsaicola</name>
    <dbReference type="NCBI Taxonomy" id="2487723"/>
    <lineage>
        <taxon>Bacteria</taxon>
        <taxon>Bacillati</taxon>
        <taxon>Bacillota</taxon>
        <taxon>Bacilli</taxon>
        <taxon>Lactobacillales</taxon>
        <taxon>Lactobacillaceae</taxon>
        <taxon>Companilactobacillus</taxon>
    </lineage>
</organism>
<dbReference type="RefSeq" id="WP_135372714.1">
    <property type="nucleotide sequence ID" value="NZ_RKLY01000014.1"/>
</dbReference>
<feature type="compositionally biased region" description="Low complexity" evidence="1">
    <location>
        <begin position="337"/>
        <end position="349"/>
    </location>
</feature>
<comment type="caution">
    <text evidence="3">The sequence shown here is derived from an EMBL/GenBank/DDBJ whole genome shotgun (WGS) entry which is preliminary data.</text>
</comment>
<keyword evidence="4" id="KW-1185">Reference proteome</keyword>
<evidence type="ECO:0000313" key="3">
    <source>
        <dbReference type="EMBL" id="TGD23183.1"/>
    </source>
</evidence>
<dbReference type="Pfam" id="PF03217">
    <property type="entry name" value="SlpA"/>
    <property type="match status" value="1"/>
</dbReference>
<feature type="region of interest" description="Disordered" evidence="1">
    <location>
        <begin position="324"/>
        <end position="349"/>
    </location>
</feature>
<evidence type="ECO:0000313" key="4">
    <source>
        <dbReference type="Proteomes" id="UP000298021"/>
    </source>
</evidence>
<evidence type="ECO:0000256" key="1">
    <source>
        <dbReference type="SAM" id="MobiDB-lite"/>
    </source>
</evidence>
<dbReference type="EMBL" id="RKLY01000014">
    <property type="protein sequence ID" value="TGD23183.1"/>
    <property type="molecule type" value="Genomic_DNA"/>
</dbReference>
<dbReference type="AlphaFoldDB" id="A0A4Z0JM43"/>
<accession>A0A4Z0JM43</accession>
<dbReference type="OrthoDB" id="2279546at2"/>
<dbReference type="Proteomes" id="UP000298021">
    <property type="component" value="Unassembled WGS sequence"/>
</dbReference>
<dbReference type="InterPro" id="IPR024968">
    <property type="entry name" value="SlpA_C_lactobacillus"/>
</dbReference>
<feature type="domain" description="S-layer protein C-terminal" evidence="2">
    <location>
        <begin position="363"/>
        <end position="417"/>
    </location>
</feature>
<sequence>MKLSKSIIVTGLLFSSILGGVNVNNVVSYAADTNATEQQTTEEKKVTIRFVDNSGKDITGETSLQNKTVNIDGKKNSVSLTDLKGINIPETYRIKNSTSKIVKNDKESWEAKVVLEKGEVFSLNYEGFENVQPADKAKLPKQLVVFNGVIDGNKITNIPVGYKIDKIIKNTDKTMTVKMVQATEEINVVYILDGQPISIDGLSNKANIKKNSEIVNIDELGINLGGFKIKNNQKQFSVDRSTGHGIVKINLISGIQKPANTKNILIIFRTNKKDTKTQVSAYSKDVNIDSKALSIKDIRIPEGYIVKDTSFEINNQDEIIVEVSKKSESNSNGSAVTKPTTKPSTTTPSNKHVVKVQDFKGTVATTLGQYVTLYNAEGKAISGRRLAGESNWAADKTMVRDGVKYYRVATNEWVKASDVYEYTASNAVVETAAGNYKKLFDSKGNIVSNRGLAAGTKWMTDKTALIQGEKMYRVATNEWLKVSDVK</sequence>